<keyword evidence="1" id="KW-1185">Reference proteome</keyword>
<dbReference type="Proteomes" id="UP000790787">
    <property type="component" value="Chromosome 1"/>
</dbReference>
<reference evidence="2" key="2">
    <citation type="submission" date="2025-08" db="UniProtKB">
        <authorList>
            <consortium name="RefSeq"/>
        </authorList>
    </citation>
    <scope>IDENTIFICATION</scope>
    <source>
        <tissue evidence="2">Leaf</tissue>
    </source>
</reference>
<dbReference type="RefSeq" id="XP_075075309.1">
    <property type="nucleotide sequence ID" value="XM_075219208.1"/>
</dbReference>
<sequence length="186" mass="21077">MAVDDPNTITVTTAKIQSTIDVSSPLYIHPSDSPGLVLVLVPFDGLVYLSWRRGVLRALSIKNKLGFVTGEYHYDQTNGAKLYQIQKEIDDLSQGVPAITGYYTKMKKLWEELTNLRAKSLCSCQCTCDAKENMHKVEQDRRLIQFLMALKEVYTIVRGSILMLNLLPSMAQAFALLVQEEKQREF</sequence>
<gene>
    <name evidence="2" type="primary">LOC142162688</name>
</gene>
<accession>A0AC58RRL1</accession>
<reference evidence="1" key="1">
    <citation type="journal article" date="2014" name="Nat. Commun.">
        <title>The tobacco genome sequence and its comparison with those of tomato and potato.</title>
        <authorList>
            <person name="Sierro N."/>
            <person name="Battey J.N."/>
            <person name="Ouadi S."/>
            <person name="Bakaher N."/>
            <person name="Bovet L."/>
            <person name="Willig A."/>
            <person name="Goepfert S."/>
            <person name="Peitsch M.C."/>
            <person name="Ivanov N.V."/>
        </authorList>
    </citation>
    <scope>NUCLEOTIDE SEQUENCE [LARGE SCALE GENOMIC DNA]</scope>
</reference>
<name>A0AC58RRL1_TOBAC</name>
<organism evidence="1 2">
    <name type="scientific">Nicotiana tabacum</name>
    <name type="common">Common tobacco</name>
    <dbReference type="NCBI Taxonomy" id="4097"/>
    <lineage>
        <taxon>Eukaryota</taxon>
        <taxon>Viridiplantae</taxon>
        <taxon>Streptophyta</taxon>
        <taxon>Embryophyta</taxon>
        <taxon>Tracheophyta</taxon>
        <taxon>Spermatophyta</taxon>
        <taxon>Magnoliopsida</taxon>
        <taxon>eudicotyledons</taxon>
        <taxon>Gunneridae</taxon>
        <taxon>Pentapetalae</taxon>
        <taxon>asterids</taxon>
        <taxon>lamiids</taxon>
        <taxon>Solanales</taxon>
        <taxon>Solanaceae</taxon>
        <taxon>Nicotianoideae</taxon>
        <taxon>Nicotianeae</taxon>
        <taxon>Nicotiana</taxon>
    </lineage>
</organism>
<evidence type="ECO:0000313" key="2">
    <source>
        <dbReference type="RefSeq" id="XP_075075309.1"/>
    </source>
</evidence>
<protein>
    <submittedName>
        <fullName evidence="2">Uncharacterized protein LOC142162688</fullName>
    </submittedName>
</protein>
<evidence type="ECO:0000313" key="1">
    <source>
        <dbReference type="Proteomes" id="UP000790787"/>
    </source>
</evidence>
<proteinExistence type="predicted"/>